<accession>A0AAW1WB70</accession>
<dbReference type="EMBL" id="JBEDUW010000006">
    <property type="protein sequence ID" value="KAK9921146.1"/>
    <property type="molecule type" value="Genomic_DNA"/>
</dbReference>
<dbReference type="GO" id="GO:0005744">
    <property type="term" value="C:TIM23 mitochondrial import inner membrane translocase complex"/>
    <property type="evidence" value="ECO:0007669"/>
    <property type="project" value="UniProtKB-UniRule"/>
</dbReference>
<feature type="domain" description="FCP1 homology" evidence="2">
    <location>
        <begin position="1"/>
        <end position="142"/>
    </location>
</feature>
<sequence>MAVESPSKMLIFSEYPDGRYGNHLVFRRPFAEEFMQFCLERFEVGIWSSAQEKNVDAVLDCMKANQRTRLLSVWGQSQCTDYGFKSIEKRMKPLFFKELKKVWHHFEKKHSESDTLLIDDQPFKALLNPVISTLFILVNYLF</sequence>
<evidence type="ECO:0000313" key="3">
    <source>
        <dbReference type="EMBL" id="KAK9921146.1"/>
    </source>
</evidence>
<comment type="function">
    <text evidence="1">Essential component of the TIM23 complex, a complex that mediates the translocation of transit peptide-containing proteins across the mitochondrial inner membrane.</text>
</comment>
<keyword evidence="1" id="KW-0809">Transit peptide</keyword>
<gene>
    <name evidence="3" type="ORF">M0R45_029669</name>
</gene>
<reference evidence="3 4" key="1">
    <citation type="journal article" date="2023" name="G3 (Bethesda)">
        <title>A chromosome-length genome assembly and annotation of blackberry (Rubus argutus, cv. 'Hillquist').</title>
        <authorList>
            <person name="Bruna T."/>
            <person name="Aryal R."/>
            <person name="Dudchenko O."/>
            <person name="Sargent D.J."/>
            <person name="Mead D."/>
            <person name="Buti M."/>
            <person name="Cavallini A."/>
            <person name="Hytonen T."/>
            <person name="Andres J."/>
            <person name="Pham M."/>
            <person name="Weisz D."/>
            <person name="Mascagni F."/>
            <person name="Usai G."/>
            <person name="Natali L."/>
            <person name="Bassil N."/>
            <person name="Fernandez G.E."/>
            <person name="Lomsadze A."/>
            <person name="Armour M."/>
            <person name="Olukolu B."/>
            <person name="Poorten T."/>
            <person name="Britton C."/>
            <person name="Davik J."/>
            <person name="Ashrafi H."/>
            <person name="Aiden E.L."/>
            <person name="Borodovsky M."/>
            <person name="Worthington M."/>
        </authorList>
    </citation>
    <scope>NUCLEOTIDE SEQUENCE [LARGE SCALE GENOMIC DNA]</scope>
    <source>
        <strain evidence="3">PI 553951</strain>
    </source>
</reference>
<dbReference type="Gene3D" id="3.40.50.1000">
    <property type="entry name" value="HAD superfamily/HAD-like"/>
    <property type="match status" value="1"/>
</dbReference>
<name>A0AAW1WB70_RUBAR</name>
<keyword evidence="1" id="KW-0653">Protein transport</keyword>
<dbReference type="InterPro" id="IPR004274">
    <property type="entry name" value="FCP1_dom"/>
</dbReference>
<keyword evidence="1" id="KW-0813">Transport</keyword>
<dbReference type="InterPro" id="IPR050365">
    <property type="entry name" value="TIM50"/>
</dbReference>
<dbReference type="PANTHER" id="PTHR12210">
    <property type="entry name" value="DULLARD PROTEIN PHOSPHATASE"/>
    <property type="match status" value="1"/>
</dbReference>
<comment type="subunit">
    <text evidence="1">Component of the TIM23 complex.</text>
</comment>
<keyword evidence="1" id="KW-0811">Translocation</keyword>
<evidence type="ECO:0000259" key="2">
    <source>
        <dbReference type="PROSITE" id="PS50969"/>
    </source>
</evidence>
<evidence type="ECO:0000256" key="1">
    <source>
        <dbReference type="RuleBase" id="RU365079"/>
    </source>
</evidence>
<comment type="caution">
    <text evidence="3">The sequence shown here is derived from an EMBL/GenBank/DDBJ whole genome shotgun (WGS) entry which is preliminary data.</text>
</comment>
<organism evidence="3 4">
    <name type="scientific">Rubus argutus</name>
    <name type="common">Southern blackberry</name>
    <dbReference type="NCBI Taxonomy" id="59490"/>
    <lineage>
        <taxon>Eukaryota</taxon>
        <taxon>Viridiplantae</taxon>
        <taxon>Streptophyta</taxon>
        <taxon>Embryophyta</taxon>
        <taxon>Tracheophyta</taxon>
        <taxon>Spermatophyta</taxon>
        <taxon>Magnoliopsida</taxon>
        <taxon>eudicotyledons</taxon>
        <taxon>Gunneridae</taxon>
        <taxon>Pentapetalae</taxon>
        <taxon>rosids</taxon>
        <taxon>fabids</taxon>
        <taxon>Rosales</taxon>
        <taxon>Rosaceae</taxon>
        <taxon>Rosoideae</taxon>
        <taxon>Rosoideae incertae sedis</taxon>
        <taxon>Rubus</taxon>
    </lineage>
</organism>
<comment type="subcellular location">
    <subcellularLocation>
        <location evidence="1">Mitochondrion inner membrane</location>
        <topology evidence="1">Single-pass membrane protein</topology>
    </subcellularLocation>
</comment>
<protein>
    <recommendedName>
        <fullName evidence="1">Mitochondrial import inner membrane translocase subunit TIM50</fullName>
    </recommendedName>
</protein>
<proteinExistence type="inferred from homology"/>
<dbReference type="SUPFAM" id="SSF56784">
    <property type="entry name" value="HAD-like"/>
    <property type="match status" value="1"/>
</dbReference>
<dbReference type="GO" id="GO:0015031">
    <property type="term" value="P:protein transport"/>
    <property type="evidence" value="ECO:0007669"/>
    <property type="project" value="UniProtKB-KW"/>
</dbReference>
<dbReference type="InterPro" id="IPR036412">
    <property type="entry name" value="HAD-like_sf"/>
</dbReference>
<evidence type="ECO:0000313" key="4">
    <source>
        <dbReference type="Proteomes" id="UP001457282"/>
    </source>
</evidence>
<dbReference type="AlphaFoldDB" id="A0AAW1WB70"/>
<keyword evidence="1" id="KW-0496">Mitochondrion</keyword>
<dbReference type="Pfam" id="PF03031">
    <property type="entry name" value="NIF"/>
    <property type="match status" value="1"/>
</dbReference>
<keyword evidence="4" id="KW-1185">Reference proteome</keyword>
<comment type="similarity">
    <text evidence="1">Belongs to the TIM50 family.</text>
</comment>
<dbReference type="InterPro" id="IPR023214">
    <property type="entry name" value="HAD_sf"/>
</dbReference>
<dbReference type="PROSITE" id="PS50969">
    <property type="entry name" value="FCP1"/>
    <property type="match status" value="1"/>
</dbReference>
<dbReference type="Proteomes" id="UP001457282">
    <property type="component" value="Unassembled WGS sequence"/>
</dbReference>
<dbReference type="SMART" id="SM00577">
    <property type="entry name" value="CPDc"/>
    <property type="match status" value="1"/>
</dbReference>